<reference evidence="1 2" key="1">
    <citation type="journal article" date="2018" name="Int J Genomics">
        <title>Comparative Genomics Analysis of Plasmid pPV989-94 from a Clinical Isolate of Pantoea vagans PV989.</title>
        <authorList>
            <person name="Xu L."/>
            <person name="Yin M."/>
            <person name="Zhu T."/>
            <person name="Lu J."/>
            <person name="Bao Q."/>
        </authorList>
    </citation>
    <scope>NUCLEOTIDE SEQUENCE [LARGE SCALE GENOMIC DNA]</scope>
    <source>
        <strain evidence="1 2">PV989</strain>
    </source>
</reference>
<sequence>MKNHLIASLVIGGSLIISSAIISGAIPLKNENVLQVVDGSVKLGNVFSEDDLVSAKLVFSDDNQDQVLFENVGPEETGTRLEEKIKELAKQINYNEKDESKKIAAEKLSIKIPFTLVLTSSVKYRSEYQPSFTLNLTKKNVDLPANSNMLETIKPAIDNFVKSQKAQFDASHFIK</sequence>
<evidence type="ECO:0000313" key="2">
    <source>
        <dbReference type="Proteomes" id="UP000241538"/>
    </source>
</evidence>
<dbReference type="AlphaFoldDB" id="A0AAN1TVF3"/>
<dbReference type="Proteomes" id="UP000241538">
    <property type="component" value="Chromosome"/>
</dbReference>
<gene>
    <name evidence="1" type="ORF">C9381_09235</name>
</gene>
<accession>A0AAN1TVF3</accession>
<proteinExistence type="predicted"/>
<organism evidence="1 2">
    <name type="scientific">Pantoea vagans</name>
    <dbReference type="NCBI Taxonomy" id="470934"/>
    <lineage>
        <taxon>Bacteria</taxon>
        <taxon>Pseudomonadati</taxon>
        <taxon>Pseudomonadota</taxon>
        <taxon>Gammaproteobacteria</taxon>
        <taxon>Enterobacterales</taxon>
        <taxon>Erwiniaceae</taxon>
        <taxon>Pantoea</taxon>
    </lineage>
</organism>
<name>A0AAN1TVF3_9GAMM</name>
<evidence type="ECO:0000313" key="1">
    <source>
        <dbReference type="EMBL" id="AVV37356.1"/>
    </source>
</evidence>
<dbReference type="EMBL" id="CP028349">
    <property type="protein sequence ID" value="AVV37356.1"/>
    <property type="molecule type" value="Genomic_DNA"/>
</dbReference>
<dbReference type="RefSeq" id="WP_107319513.1">
    <property type="nucleotide sequence ID" value="NZ_CP028349.1"/>
</dbReference>
<protein>
    <submittedName>
        <fullName evidence="1">Uncharacterized protein</fullName>
    </submittedName>
</protein>